<dbReference type="STRING" id="485917.Phep_1354"/>
<evidence type="ECO:0000313" key="6">
    <source>
        <dbReference type="EMBL" id="ACU03569.1"/>
    </source>
</evidence>
<keyword evidence="3" id="KW-0676">Redox-active center</keyword>
<evidence type="ECO:0000256" key="4">
    <source>
        <dbReference type="SAM" id="SignalP"/>
    </source>
</evidence>
<feature type="domain" description="Thioredoxin" evidence="5">
    <location>
        <begin position="228"/>
        <end position="372"/>
    </location>
</feature>
<proteinExistence type="predicted"/>
<evidence type="ECO:0000313" key="7">
    <source>
        <dbReference type="Proteomes" id="UP000000852"/>
    </source>
</evidence>
<dbReference type="Proteomes" id="UP000000852">
    <property type="component" value="Chromosome"/>
</dbReference>
<dbReference type="InterPro" id="IPR013766">
    <property type="entry name" value="Thioredoxin_domain"/>
</dbReference>
<dbReference type="InterPro" id="IPR036249">
    <property type="entry name" value="Thioredoxin-like_sf"/>
</dbReference>
<evidence type="ECO:0000256" key="2">
    <source>
        <dbReference type="ARBA" id="ARBA00022748"/>
    </source>
</evidence>
<sequence length="372" mass="42309">MKKLLTPLLVIICYVSASSQYKFTLDFKTKTFNNAKVYLNVYNNQSFTPISRDSFIVVNGQHIIKGELKQPSNFADFSVSYQGKGIGTRFVLDSGENKVSLDTPVLVTKMLTLLSNARGHFVVDELDNLFLEKVALYKEPTRINGNLHIPPKLNEQIRQAQLKRLLSYPNDFGSLLYLYRMSRIDANPKTAMDILVILETFSEELKNSTLGKQLYEKETNLINNKKAAGAGNKVPIFKINDLNNDEFSNSSLTGQPYIIVFSATWCGPCQEQLPMLKQLYEIYKQKGLKVIYFNDDDNVIRWKEHVSNNKLSWINVSERLKPAKSKIPRSFGVYSIPTCLVVNKKGTIIYNSDQSDPGLNHIENFIKKAINN</sequence>
<comment type="subcellular location">
    <subcellularLocation>
        <location evidence="1">Cell envelope</location>
    </subcellularLocation>
</comment>
<protein>
    <submittedName>
        <fullName evidence="6">Alkyl hydroperoxide reductase/ Thiol specific antioxidant/ Mal allergen</fullName>
    </submittedName>
</protein>
<dbReference type="OrthoDB" id="756377at2"/>
<dbReference type="InterPro" id="IPR013740">
    <property type="entry name" value="Redoxin"/>
</dbReference>
<gene>
    <name evidence="6" type="ordered locus">Phep_1354</name>
</gene>
<dbReference type="KEGG" id="phe:Phep_1354"/>
<evidence type="ECO:0000256" key="3">
    <source>
        <dbReference type="ARBA" id="ARBA00023284"/>
    </source>
</evidence>
<dbReference type="eggNOG" id="COG0526">
    <property type="taxonomic scope" value="Bacteria"/>
</dbReference>
<dbReference type="PROSITE" id="PS51352">
    <property type="entry name" value="THIOREDOXIN_2"/>
    <property type="match status" value="1"/>
</dbReference>
<evidence type="ECO:0000259" key="5">
    <source>
        <dbReference type="PROSITE" id="PS51352"/>
    </source>
</evidence>
<dbReference type="PROSITE" id="PS00194">
    <property type="entry name" value="THIOREDOXIN_1"/>
    <property type="match status" value="1"/>
</dbReference>
<dbReference type="Pfam" id="PF08534">
    <property type="entry name" value="Redoxin"/>
    <property type="match status" value="1"/>
</dbReference>
<dbReference type="AlphaFoldDB" id="C6XT08"/>
<feature type="signal peptide" evidence="4">
    <location>
        <begin position="1"/>
        <end position="19"/>
    </location>
</feature>
<dbReference type="PANTHER" id="PTHR42852:SF13">
    <property type="entry name" value="PROTEIN DIPZ"/>
    <property type="match status" value="1"/>
</dbReference>
<keyword evidence="2" id="KW-0201">Cytochrome c-type biogenesis</keyword>
<feature type="chain" id="PRO_5002974230" evidence="4">
    <location>
        <begin position="20"/>
        <end position="372"/>
    </location>
</feature>
<dbReference type="RefSeq" id="WP_012781513.1">
    <property type="nucleotide sequence ID" value="NC_013061.1"/>
</dbReference>
<reference evidence="6 7" key="1">
    <citation type="journal article" date="2009" name="Stand. Genomic Sci.">
        <title>Complete genome sequence of Pedobacter heparinus type strain (HIM 762-3).</title>
        <authorList>
            <person name="Han C."/>
            <person name="Spring S."/>
            <person name="Lapidus A."/>
            <person name="Del Rio T.G."/>
            <person name="Tice H."/>
            <person name="Copeland A."/>
            <person name="Cheng J.F."/>
            <person name="Lucas S."/>
            <person name="Chen F."/>
            <person name="Nolan M."/>
            <person name="Bruce D."/>
            <person name="Goodwin L."/>
            <person name="Pitluck S."/>
            <person name="Ivanova N."/>
            <person name="Mavromatis K."/>
            <person name="Mikhailova N."/>
            <person name="Pati A."/>
            <person name="Chen A."/>
            <person name="Palaniappan K."/>
            <person name="Land M."/>
            <person name="Hauser L."/>
            <person name="Chang Y.J."/>
            <person name="Jeffries C.C."/>
            <person name="Saunders E."/>
            <person name="Chertkov O."/>
            <person name="Brettin T."/>
            <person name="Goker M."/>
            <person name="Rohde M."/>
            <person name="Bristow J."/>
            <person name="Eisen J.A."/>
            <person name="Markowitz V."/>
            <person name="Hugenholtz P."/>
            <person name="Kyrpides N.C."/>
            <person name="Klenk H.P."/>
            <person name="Detter J.C."/>
        </authorList>
    </citation>
    <scope>NUCLEOTIDE SEQUENCE [LARGE SCALE GENOMIC DNA]</scope>
    <source>
        <strain evidence="7">ATCC 13125 / DSM 2366 / CIP 104194 / JCM 7457 / NBRC 12017 / NCIMB 9290 / NRRL B-14731 / HIM 762-3</strain>
    </source>
</reference>
<name>C6XT08_PEDHD</name>
<dbReference type="CDD" id="cd02966">
    <property type="entry name" value="TlpA_like_family"/>
    <property type="match status" value="1"/>
</dbReference>
<accession>C6XT08</accession>
<dbReference type="HOGENOM" id="CLU_730842_0_0_10"/>
<dbReference type="PANTHER" id="PTHR42852">
    <property type="entry name" value="THIOL:DISULFIDE INTERCHANGE PROTEIN DSBE"/>
    <property type="match status" value="1"/>
</dbReference>
<dbReference type="Gene3D" id="3.40.30.10">
    <property type="entry name" value="Glutaredoxin"/>
    <property type="match status" value="1"/>
</dbReference>
<organism evidence="6 7">
    <name type="scientific">Pedobacter heparinus (strain ATCC 13125 / DSM 2366 / CIP 104194 / JCM 7457 / NBRC 12017 / NCIMB 9290 / NRRL B-14731 / HIM 762-3)</name>
    <dbReference type="NCBI Taxonomy" id="485917"/>
    <lineage>
        <taxon>Bacteria</taxon>
        <taxon>Pseudomonadati</taxon>
        <taxon>Bacteroidota</taxon>
        <taxon>Sphingobacteriia</taxon>
        <taxon>Sphingobacteriales</taxon>
        <taxon>Sphingobacteriaceae</taxon>
        <taxon>Pedobacter</taxon>
    </lineage>
</organism>
<keyword evidence="4" id="KW-0732">Signal</keyword>
<dbReference type="InterPro" id="IPR017937">
    <property type="entry name" value="Thioredoxin_CS"/>
</dbReference>
<dbReference type="SUPFAM" id="SSF52833">
    <property type="entry name" value="Thioredoxin-like"/>
    <property type="match status" value="1"/>
</dbReference>
<keyword evidence="7" id="KW-1185">Reference proteome</keyword>
<dbReference type="InterPro" id="IPR050553">
    <property type="entry name" value="Thioredoxin_ResA/DsbE_sf"/>
</dbReference>
<dbReference type="EMBL" id="CP001681">
    <property type="protein sequence ID" value="ACU03569.1"/>
    <property type="molecule type" value="Genomic_DNA"/>
</dbReference>
<evidence type="ECO:0000256" key="1">
    <source>
        <dbReference type="ARBA" id="ARBA00004196"/>
    </source>
</evidence>